<reference evidence="1 2" key="1">
    <citation type="submission" date="2019-05" db="EMBL/GenBank/DDBJ databases">
        <authorList>
            <person name="Narsing Rao M.P."/>
            <person name="Li W.J."/>
        </authorList>
    </citation>
    <scope>NUCLEOTIDE SEQUENCE [LARGE SCALE GENOMIC DNA]</scope>
    <source>
        <strain evidence="1 2">SYSU_K30003</strain>
    </source>
</reference>
<accession>A0A5R9GCW3</accession>
<proteinExistence type="predicted"/>
<dbReference type="EMBL" id="VCIW01000001">
    <property type="protein sequence ID" value="TLS54322.1"/>
    <property type="molecule type" value="Genomic_DNA"/>
</dbReference>
<dbReference type="Proteomes" id="UP000309676">
    <property type="component" value="Unassembled WGS sequence"/>
</dbReference>
<organism evidence="1 2">
    <name type="scientific">Paenibacillus antri</name>
    <dbReference type="NCBI Taxonomy" id="2582848"/>
    <lineage>
        <taxon>Bacteria</taxon>
        <taxon>Bacillati</taxon>
        <taxon>Bacillota</taxon>
        <taxon>Bacilli</taxon>
        <taxon>Bacillales</taxon>
        <taxon>Paenibacillaceae</taxon>
        <taxon>Paenibacillus</taxon>
    </lineage>
</organism>
<evidence type="ECO:0000313" key="1">
    <source>
        <dbReference type="EMBL" id="TLS54322.1"/>
    </source>
</evidence>
<comment type="caution">
    <text evidence="1">The sequence shown here is derived from an EMBL/GenBank/DDBJ whole genome shotgun (WGS) entry which is preliminary data.</text>
</comment>
<sequence>MKKWLKLSTWARLVTRTIMYLRDSDIPLREKAFLLVPAALYWVLPDVLPYVPLDDIAVTLFLSNWFLHRIENKYPRKSKE</sequence>
<evidence type="ECO:0008006" key="3">
    <source>
        <dbReference type="Google" id="ProtNLM"/>
    </source>
</evidence>
<evidence type="ECO:0000313" key="2">
    <source>
        <dbReference type="Proteomes" id="UP000309676"/>
    </source>
</evidence>
<name>A0A5R9GCW3_9BACL</name>
<gene>
    <name evidence="1" type="ORF">FE782_02975</name>
</gene>
<protein>
    <recommendedName>
        <fullName evidence="3">DUF1232 domain-containing protein</fullName>
    </recommendedName>
</protein>
<dbReference type="OrthoDB" id="2657769at2"/>
<keyword evidence="2" id="KW-1185">Reference proteome</keyword>
<dbReference type="AlphaFoldDB" id="A0A5R9GCW3"/>